<proteinExistence type="predicted"/>
<evidence type="ECO:0000313" key="3">
    <source>
        <dbReference type="Proteomes" id="UP000789508"/>
    </source>
</evidence>
<sequence>MGLRQNPSSSAFSSSSTTTSSTSPSQLNSQQVAGQPTQQSTTSTTTSSPTVSSSNLNNNNPFSPNQSHVPPFYEQTTEFLQGVTNTYVISDTSPSNAWLIHYPTHTINTDNFLEDAYRKQKS</sequence>
<dbReference type="EMBL" id="CAJVPS010000017">
    <property type="protein sequence ID" value="CAG8441039.1"/>
    <property type="molecule type" value="Genomic_DNA"/>
</dbReference>
<dbReference type="AlphaFoldDB" id="A0A9N8V8H2"/>
<dbReference type="Proteomes" id="UP000789508">
    <property type="component" value="Unassembled WGS sequence"/>
</dbReference>
<evidence type="ECO:0000256" key="1">
    <source>
        <dbReference type="SAM" id="MobiDB-lite"/>
    </source>
</evidence>
<feature type="compositionally biased region" description="Low complexity" evidence="1">
    <location>
        <begin position="8"/>
        <end position="25"/>
    </location>
</feature>
<accession>A0A9N8V8H2</accession>
<keyword evidence="3" id="KW-1185">Reference proteome</keyword>
<feature type="region of interest" description="Disordered" evidence="1">
    <location>
        <begin position="1"/>
        <end position="74"/>
    </location>
</feature>
<dbReference type="OrthoDB" id="10575827at2759"/>
<feature type="compositionally biased region" description="Low complexity" evidence="1">
    <location>
        <begin position="35"/>
        <end position="67"/>
    </location>
</feature>
<reference evidence="2" key="1">
    <citation type="submission" date="2021-06" db="EMBL/GenBank/DDBJ databases">
        <authorList>
            <person name="Kallberg Y."/>
            <person name="Tangrot J."/>
            <person name="Rosling A."/>
        </authorList>
    </citation>
    <scope>NUCLEOTIDE SEQUENCE</scope>
    <source>
        <strain evidence="2">FL130A</strain>
    </source>
</reference>
<comment type="caution">
    <text evidence="2">The sequence shown here is derived from an EMBL/GenBank/DDBJ whole genome shotgun (WGS) entry which is preliminary data.</text>
</comment>
<evidence type="ECO:0000313" key="2">
    <source>
        <dbReference type="EMBL" id="CAG8441039.1"/>
    </source>
</evidence>
<gene>
    <name evidence="2" type="ORF">ALEPTO_LOCUS308</name>
</gene>
<name>A0A9N8V8H2_9GLOM</name>
<organism evidence="2 3">
    <name type="scientific">Ambispora leptoticha</name>
    <dbReference type="NCBI Taxonomy" id="144679"/>
    <lineage>
        <taxon>Eukaryota</taxon>
        <taxon>Fungi</taxon>
        <taxon>Fungi incertae sedis</taxon>
        <taxon>Mucoromycota</taxon>
        <taxon>Glomeromycotina</taxon>
        <taxon>Glomeromycetes</taxon>
        <taxon>Archaeosporales</taxon>
        <taxon>Ambisporaceae</taxon>
        <taxon>Ambispora</taxon>
    </lineage>
</organism>
<protein>
    <submittedName>
        <fullName evidence="2">12653_t:CDS:1</fullName>
    </submittedName>
</protein>